<dbReference type="OrthoDB" id="28947at2759"/>
<feature type="domain" description="CCAAT-binding factor" evidence="3">
    <location>
        <begin position="615"/>
        <end position="746"/>
    </location>
</feature>
<dbReference type="PANTHER" id="PTHR12048:SF0">
    <property type="entry name" value="CCAAT_ENHANCER-BINDING PROTEIN ZETA"/>
    <property type="match status" value="1"/>
</dbReference>
<dbReference type="PANTHER" id="PTHR12048">
    <property type="entry name" value="CCAAT-BINDING FACTOR-RELATED"/>
    <property type="match status" value="1"/>
</dbReference>
<evidence type="ECO:0000259" key="3">
    <source>
        <dbReference type="Pfam" id="PF03914"/>
    </source>
</evidence>
<dbReference type="Proteomes" id="UP000019763">
    <property type="component" value="Unassembled WGS sequence"/>
</dbReference>
<dbReference type="InterPro" id="IPR040155">
    <property type="entry name" value="CEBPZ/Mak21-like"/>
</dbReference>
<dbReference type="InterPro" id="IPR005612">
    <property type="entry name" value="CCAAT-binding_factor"/>
</dbReference>
<accession>A0A023B7C1</accession>
<protein>
    <submittedName>
        <fullName evidence="4">CBF/Mak21 family protein</fullName>
    </submittedName>
</protein>
<evidence type="ECO:0000256" key="2">
    <source>
        <dbReference type="SAM" id="MobiDB-lite"/>
    </source>
</evidence>
<keyword evidence="5" id="KW-1185">Reference proteome</keyword>
<dbReference type="GO" id="GO:0005634">
    <property type="term" value="C:nucleus"/>
    <property type="evidence" value="ECO:0007669"/>
    <property type="project" value="TreeGrafter"/>
</dbReference>
<sequence length="951" mass="106133">MRKTDLRNQHKQQRLKHEKRLRSSGPQEVTGWESYMSNTQAGKLVGYFSSVDFKKMKWWKMKDQLATNLQQKKGWTADLNLEEGYTTQDEALEKLLEIGEAIAMQVSAVSTRPHSEDEDEVLWAKKMINEGVLKDKAAAAVTLVEACPMVHSARLKSILAHVSAINRTEKDIGIAAMVQLYESKLLIPNKEELQVFKKPEKVAEKKQEFAYNEIALKFFIRKRGNKFYIIDSAQLINDGPLPRLFLCLVFEHILATTIAQYLFELHTRVSDSVEHTRRVVYESCVDMIRKPSQRETTTRIALRYLGDPSSSLHFKIGMAFGKLFVDREDLKPYVCARVEEIIWMQQVDAHVISRRDAGNFSRPKSAEGTLAKVSKRAKTAKRELKRLVRKVDDNLLVRHGGEQRAHTTICNATKFLGEVCYSTKNKSFIEDQFHRFLRLLRRFMAPSTAPKLLSLHSKQLKFVRAQKKKQRQAKAQPAASQLASKVSAATEASATTETTEASATTTSTTVDPAVAEAAARRLIGDPISYATGLGNTIAGTQVLHYVLHGLKRLIPYSSEEKARKLMTTDVRTGESVMAFVAVSDELMKIAHKAPCLVTRVHAWVLCHLMLSKVHEQRRMVGNLYAQLKDLRMMHTRARHAWLELHLAIVADTSCSAVARAAYLRRLVSVLALSDCEGGLLPVFAHVDQVLRRDETALREWVLECLGAMRPSGTVQGSGYDADAFSPEKSESLSSMIWELTLARCHMVTAPRDAFAALTTVAAASESETEPPSVLSLLGWDSLQPLPGRQTEEAGAATGTPTAAAAAKRLNKTMLDSQSLSVLYRLLVKQTLRKALSAPGGKTGVQISEEEEEEDAVAVEATQFWDLDIYNGAFWRAVGATHFAFPFRRMLEPAFRSSAKEKRPGATDFEDEVDRMADAWVTGATGLADDDDEEDTADLSGDEFSDVGMDLE</sequence>
<dbReference type="VEuPathDB" id="CryptoDB:GNI_070910"/>
<organism evidence="4 5">
    <name type="scientific">Gregarina niphandrodes</name>
    <name type="common">Septate eugregarine</name>
    <dbReference type="NCBI Taxonomy" id="110365"/>
    <lineage>
        <taxon>Eukaryota</taxon>
        <taxon>Sar</taxon>
        <taxon>Alveolata</taxon>
        <taxon>Apicomplexa</taxon>
        <taxon>Conoidasida</taxon>
        <taxon>Gregarinasina</taxon>
        <taxon>Eugregarinorida</taxon>
        <taxon>Gregarinidae</taxon>
        <taxon>Gregarina</taxon>
    </lineage>
</organism>
<feature type="region of interest" description="Disordered" evidence="2">
    <location>
        <begin position="1"/>
        <end position="29"/>
    </location>
</feature>
<feature type="compositionally biased region" description="Acidic residues" evidence="2">
    <location>
        <begin position="927"/>
        <end position="951"/>
    </location>
</feature>
<name>A0A023B7C1_GRENI</name>
<dbReference type="Pfam" id="PF03914">
    <property type="entry name" value="CBF"/>
    <property type="match status" value="1"/>
</dbReference>
<reference evidence="4" key="1">
    <citation type="submission" date="2013-12" db="EMBL/GenBank/DDBJ databases">
        <authorList>
            <person name="Omoto C.K."/>
            <person name="Sibley D."/>
            <person name="Venepally P."/>
            <person name="Hadjithomas M."/>
            <person name="Karamycheva S."/>
            <person name="Brunk B."/>
            <person name="Roos D."/>
            <person name="Caler E."/>
            <person name="Lorenzi H."/>
        </authorList>
    </citation>
    <scope>NUCLEOTIDE SEQUENCE</scope>
</reference>
<feature type="compositionally biased region" description="Low complexity" evidence="2">
    <location>
        <begin position="473"/>
        <end position="508"/>
    </location>
</feature>
<proteinExistence type="inferred from homology"/>
<evidence type="ECO:0000256" key="1">
    <source>
        <dbReference type="ARBA" id="ARBA00007797"/>
    </source>
</evidence>
<dbReference type="RefSeq" id="XP_011130314.1">
    <property type="nucleotide sequence ID" value="XM_011132012.1"/>
</dbReference>
<evidence type="ECO:0000313" key="5">
    <source>
        <dbReference type="Proteomes" id="UP000019763"/>
    </source>
</evidence>
<feature type="compositionally biased region" description="Basic residues" evidence="2">
    <location>
        <begin position="9"/>
        <end position="22"/>
    </location>
</feature>
<dbReference type="EMBL" id="AFNH02000532">
    <property type="protein sequence ID" value="EZG67185.1"/>
    <property type="molecule type" value="Genomic_DNA"/>
</dbReference>
<gene>
    <name evidence="4" type="ORF">GNI_070910</name>
</gene>
<feature type="region of interest" description="Disordered" evidence="2">
    <location>
        <begin position="921"/>
        <end position="951"/>
    </location>
</feature>
<comment type="caution">
    <text evidence="4">The sequence shown here is derived from an EMBL/GenBank/DDBJ whole genome shotgun (WGS) entry which is preliminary data.</text>
</comment>
<dbReference type="AlphaFoldDB" id="A0A023B7C1"/>
<feature type="region of interest" description="Disordered" evidence="2">
    <location>
        <begin position="466"/>
        <end position="508"/>
    </location>
</feature>
<dbReference type="GeneID" id="22912599"/>
<evidence type="ECO:0000313" key="4">
    <source>
        <dbReference type="EMBL" id="EZG67185.1"/>
    </source>
</evidence>
<comment type="similarity">
    <text evidence="1">Belongs to the CBF/MAK21 family.</text>
</comment>